<dbReference type="PANTHER" id="PTHR46708:SF2">
    <property type="entry name" value="FIBRONECTIN TYPE-III DOMAIN-CONTAINING PROTEIN"/>
    <property type="match status" value="1"/>
</dbReference>
<dbReference type="SMART" id="SM00060">
    <property type="entry name" value="FN3"/>
    <property type="match status" value="3"/>
</dbReference>
<dbReference type="InterPro" id="IPR050991">
    <property type="entry name" value="ECM_Regulatory_Proteins"/>
</dbReference>
<evidence type="ECO:0000313" key="6">
    <source>
        <dbReference type="Proteomes" id="UP000264800"/>
    </source>
</evidence>
<dbReference type="Proteomes" id="UP000264800">
    <property type="component" value="Unplaced"/>
</dbReference>
<dbReference type="AlphaFoldDB" id="A0A3Q2ZXP0"/>
<organism evidence="5 6">
    <name type="scientific">Kryptolebias marmoratus</name>
    <name type="common">Mangrove killifish</name>
    <name type="synonym">Rivulus marmoratus</name>
    <dbReference type="NCBI Taxonomy" id="37003"/>
    <lineage>
        <taxon>Eukaryota</taxon>
        <taxon>Metazoa</taxon>
        <taxon>Chordata</taxon>
        <taxon>Craniata</taxon>
        <taxon>Vertebrata</taxon>
        <taxon>Euteleostomi</taxon>
        <taxon>Actinopterygii</taxon>
        <taxon>Neopterygii</taxon>
        <taxon>Teleostei</taxon>
        <taxon>Neoteleostei</taxon>
        <taxon>Acanthomorphata</taxon>
        <taxon>Ovalentaria</taxon>
        <taxon>Atherinomorphae</taxon>
        <taxon>Cyprinodontiformes</taxon>
        <taxon>Rivulidae</taxon>
        <taxon>Kryptolebias</taxon>
    </lineage>
</organism>
<dbReference type="InterPro" id="IPR036116">
    <property type="entry name" value="FN3_sf"/>
</dbReference>
<keyword evidence="2" id="KW-0677">Repeat</keyword>
<dbReference type="PANTHER" id="PTHR46708">
    <property type="entry name" value="TENASCIN"/>
    <property type="match status" value="1"/>
</dbReference>
<sequence>MNDSGRWSDEDCALSLPFICYAPMVTSSTCVETGCPSGMECLSNNAVVQCIDPCDNYTVLNDDWRSVNNTNNTTLHCDQHINWEGWYRLYLGQSSAQIPEQCIEEQRCGTHHPLWINGSHPTQTNEIVTRTVCNAWVGSCCYFTSHTIQVKLCYGYYYVYKLAQPSTCSLAYCTAPHNAEDFRASGQNETSITLQWNKLNNISSFIFQFNGTETNISAPDGPGVITHTVSSLTAGTKYTFTLIYVSHGVRSNIIQLTAITAPSNPESLKPLNQTETSITLQWNKANNTNFVLELTGSETSITAPDGDGAVTHTVSSLTAGSKYTFTLFSVFENIRSSGVSITAATAPVNAEGFGSSAQTETSITLQWNKVNNTNFVLQFNDTETNISAPDGAGAVTHTVSSLTAGTKYTFTLFSVFENIRSSGVSITAATATDFVFGINVRLESLTRLSETELEDAVAELFRKYGVPPEVSISVRSVKP</sequence>
<proteinExistence type="predicted"/>
<keyword evidence="1" id="KW-0732">Signal</keyword>
<dbReference type="Pfam" id="PF23283">
    <property type="entry name" value="D8C_UMOD"/>
    <property type="match status" value="1"/>
</dbReference>
<evidence type="ECO:0000256" key="2">
    <source>
        <dbReference type="ARBA" id="ARBA00022737"/>
    </source>
</evidence>
<reference evidence="5" key="1">
    <citation type="submission" date="2025-08" db="UniProtKB">
        <authorList>
            <consortium name="Ensembl"/>
        </authorList>
    </citation>
    <scope>IDENTIFICATION</scope>
</reference>
<dbReference type="InterPro" id="IPR013783">
    <property type="entry name" value="Ig-like_fold"/>
</dbReference>
<evidence type="ECO:0000259" key="4">
    <source>
        <dbReference type="PROSITE" id="PS50853"/>
    </source>
</evidence>
<keyword evidence="6" id="KW-1185">Reference proteome</keyword>
<protein>
    <recommendedName>
        <fullName evidence="4">Fibronectin type-III domain-containing protein</fullName>
    </recommendedName>
</protein>
<keyword evidence="3" id="KW-1015">Disulfide bond</keyword>
<dbReference type="PROSITE" id="PS50853">
    <property type="entry name" value="FN3"/>
    <property type="match status" value="1"/>
</dbReference>
<dbReference type="Gene3D" id="2.60.40.10">
    <property type="entry name" value="Immunoglobulins"/>
    <property type="match status" value="3"/>
</dbReference>
<dbReference type="Pfam" id="PF00041">
    <property type="entry name" value="fn3"/>
    <property type="match status" value="2"/>
</dbReference>
<dbReference type="GeneTree" id="ENSGT00940000156038"/>
<dbReference type="Ensembl" id="ENSKMAT00000008226.1">
    <property type="protein sequence ID" value="ENSKMAP00000008100.1"/>
    <property type="gene ID" value="ENSKMAG00000006086.1"/>
</dbReference>
<dbReference type="InterPro" id="IPR003961">
    <property type="entry name" value="FN3_dom"/>
</dbReference>
<evidence type="ECO:0000256" key="3">
    <source>
        <dbReference type="ARBA" id="ARBA00023157"/>
    </source>
</evidence>
<evidence type="ECO:0000313" key="5">
    <source>
        <dbReference type="Ensembl" id="ENSKMAP00000008100.1"/>
    </source>
</evidence>
<feature type="domain" description="Fibronectin type-III" evidence="4">
    <location>
        <begin position="261"/>
        <end position="349"/>
    </location>
</feature>
<name>A0A3Q2ZXP0_KRYMA</name>
<dbReference type="SUPFAM" id="SSF49265">
    <property type="entry name" value="Fibronectin type III"/>
    <property type="match status" value="2"/>
</dbReference>
<reference evidence="5" key="2">
    <citation type="submission" date="2025-09" db="UniProtKB">
        <authorList>
            <consortium name="Ensembl"/>
        </authorList>
    </citation>
    <scope>IDENTIFICATION</scope>
</reference>
<evidence type="ECO:0000256" key="1">
    <source>
        <dbReference type="ARBA" id="ARBA00022729"/>
    </source>
</evidence>
<accession>A0A3Q2ZXP0</accession>
<dbReference type="CDD" id="cd00063">
    <property type="entry name" value="FN3"/>
    <property type="match status" value="3"/>
</dbReference>
<dbReference type="InterPro" id="IPR057774">
    <property type="entry name" value="D8C_UMOD/GP2/OIT3-like"/>
</dbReference>